<keyword evidence="2" id="KW-1185">Reference proteome</keyword>
<dbReference type="AlphaFoldDB" id="A0AAV8QVM2"/>
<comment type="caution">
    <text evidence="1">The sequence shown here is derived from an EMBL/GenBank/DDBJ whole genome shotgun (WGS) entry which is preliminary data.</text>
</comment>
<evidence type="ECO:0000313" key="2">
    <source>
        <dbReference type="Proteomes" id="UP001222027"/>
    </source>
</evidence>
<protein>
    <submittedName>
        <fullName evidence="1">Uncharacterized protein</fullName>
    </submittedName>
</protein>
<sequence>MRDLSIKMGDMEKDYFRGDVVKIPSSFSFYVHGDQFPREQTSHMSHHRGGHEKATRTGISTNISFRFLQMGAKRSMSMKTAASEKATPWTALSAATASLLLDGRFFSSSLLSCAVAGWELALAFSSLSLANS</sequence>
<dbReference type="EMBL" id="JAQQAF010000005">
    <property type="protein sequence ID" value="KAJ8486587.1"/>
    <property type="molecule type" value="Genomic_DNA"/>
</dbReference>
<organism evidence="1 2">
    <name type="scientific">Ensete ventricosum</name>
    <name type="common">Abyssinian banana</name>
    <name type="synonym">Musa ensete</name>
    <dbReference type="NCBI Taxonomy" id="4639"/>
    <lineage>
        <taxon>Eukaryota</taxon>
        <taxon>Viridiplantae</taxon>
        <taxon>Streptophyta</taxon>
        <taxon>Embryophyta</taxon>
        <taxon>Tracheophyta</taxon>
        <taxon>Spermatophyta</taxon>
        <taxon>Magnoliopsida</taxon>
        <taxon>Liliopsida</taxon>
        <taxon>Zingiberales</taxon>
        <taxon>Musaceae</taxon>
        <taxon>Ensete</taxon>
    </lineage>
</organism>
<name>A0AAV8QVM2_ENSVE</name>
<reference evidence="1 2" key="1">
    <citation type="submission" date="2022-12" db="EMBL/GenBank/DDBJ databases">
        <title>Chromosome-scale assembly of the Ensete ventricosum genome.</title>
        <authorList>
            <person name="Dussert Y."/>
            <person name="Stocks J."/>
            <person name="Wendawek A."/>
            <person name="Woldeyes F."/>
            <person name="Nichols R.A."/>
            <person name="Borrell J.S."/>
        </authorList>
    </citation>
    <scope>NUCLEOTIDE SEQUENCE [LARGE SCALE GENOMIC DNA]</scope>
    <source>
        <strain evidence="2">cv. Maze</strain>
        <tissue evidence="1">Seeds</tissue>
    </source>
</reference>
<accession>A0AAV8QVM2</accession>
<gene>
    <name evidence="1" type="ORF">OPV22_019072</name>
</gene>
<proteinExistence type="predicted"/>
<dbReference type="Proteomes" id="UP001222027">
    <property type="component" value="Unassembled WGS sequence"/>
</dbReference>
<evidence type="ECO:0000313" key="1">
    <source>
        <dbReference type="EMBL" id="KAJ8486587.1"/>
    </source>
</evidence>